<sequence>MERGHSLMYTEGMGEVCFCVHLQASEDSESVMTADDRYASWPLQAGHAPSQQHHLQPTCKEECLEAAKGNHSLCEECGPGFFCPGHFADLDLRDQEIEKICRARLEAQCFEQLRPPRPQRRWYGAGTALCLFGNLGAEKAVEAFRCSGSIPAVWPNADAPVAALRLFKAWDPSWQDDRELAWRNLKAYVDQTGARVLMGTSISCVSADDDQSWEWTKGLMQVLGPDRIMGLAIGNELELLFTKFAFSDTVDQACIDRLWERGGLWEIFTRIVDDFDSLGFGSIPATWRNVAQVLGAELFLVSTEAREAEVSGFHPWRRAVLDVNSEDPQRHLEQFPGWRDVFEIEGNFAGGVFFPGSGWFQVRSLRRCKELIDEEEHVRGYRYRHVVLSRFDNMWLEPHPPLPDGPGCWIPWYRGGNDWGGFNDHHAFCDRRSAEVYMTGRYDSITDTVAQRKLRDWYESCGKFTYPKSLNVEKHIRYILEKAKLKLSSSLIAVVAQRVLSATFLELPVQMAFRAAGLLSALRELLADTRLQHLSLRLPAWWCTQTAFHSPPKATAPVCAATLPNVFASIECNVHRDGPDVCRAVVKGPRLWQRANARWEPLALCTGARRHEQKQASVLPGRESVAASGPTAADHDFVSVDCYYHCNGYWYFHCQRFCYGHNDGCGYTPAARMAGTLAARACASKRTKLTASVAQRPPNFDAKGYQAAPACSAALRVCLSALSPGGIGEHTSAGLGSVPGLPVTPDEADESGVHHELVSMPQWQPIADNFDAPRVVHWNMKGHPFVALTSEASNPSGELGSPRGPLGQRVVRTGGKAAAQRFDDGGTGAERGFTPGAAEVSEEKVCWLTEEGEGSRTCSPRFPLVMLGLQQAGGVVTCARRNTVHSLIRRSDSHRDRRLGSRGSILCPGISRRFEAAAWEDAVAEPPAELWVLPGQQAVQDGEAVFAFLDDTYIVAAPVRKTRFWNAAGEELPDIADRLLASIPAVDDLQAAWLLLRFCAAPRANYLLRTLPPHLTADFAAEHDAAVARCLATLLEQGDTPLPPTSLNTAQLAQRFGGLGLRSAWQDRFAAHWASWCDTLPVILARAPAAAARLRAALQGDGALPSTAAATHARAHLCDLGFEAPDWADLCSGAATAPPDPDHADDPWPVKGWQRSAARACDKRAYETHLSDLTPASRALLLSQAGPFASRALNLMPTRDDIAIPSAQFRVPLPRSTGPPRRPPHGLRHLRRPRHTLADMNLDVPVADERRIEVVANGLPLWHGSQLALDATIVSPLTRRGEAHPRADVQPGCAVAAAARRKRCQTYPELGRARRCRLVVVGIETGGRFGTEAVQLLRLLARHRADSVPAHLRPAAITSWVARWSGLLAVAAQRAYAATLLELPPAAELGEGRMPDLHEAGVPVFRFHGGPFRSCGRTKGAPGPGKGCVLEEELGMLAKSSGAQLTDALERLRLQTVAEHRQLPPAVNRADRARYEHHPAFHDFQSGLWPVTEEFLFDWTGLRWPRSICRREATGPRRSDHWMAEQENWKWLCQVNVAHLRSGLQLAHPPLPMVDSSYFLAIVVGEAVLNSEAEKPRPFVMATAGAMLGHWAARAGKLSQRRALGPPQIFVAEVAESEEWFCSLLWQVFLDDLQSPSLHCGPPSLASLSQWLEDQAHVDLLLLTFSDLTLAWLWDFAALLRERVEALAVVDLSVEDKGPLLELLDGWVLVHDSTCPNSCFVQTSYGPVEVHRGTIIANISKKSRHVTLAVPWPCETRSMGASESAPAGKESTSGELSEELVLRALRNAEETMGSAGRYEAGKLDEGRKVVVKVFKDVPGADAQKIKQRLMALCRMEQHAHLLLPLGWCQQESRCYVLYDMLDPQDASRRLALSRKGDKDFPWADRLRLGAAVASAVSHLRSCSLGSPHLNLKLSSVLFDRTGQVKLADLGFEGELLQPAVSTLLIAETPPSAAIRCSQPGFYLREGRSGVLLVWLEGGDCGTQATCDARPAALKGYPDSGLHPSDFEPGNASRGPVRLLHLFAFLDPDFAPKWLRMGILGDELKPPVPPRFMVLMADWCNVFAGITLVISFSLIAGAFTFKWFEMAGTVHTVMQVTMCLEGVLWAVAAGFLTKINMIVNNAGLAVGQTIICFGGIFFAISGLYDGVPGKIISLHYVLAPDSNALFADACPYYGITCFMVATSMGLQGVWPLPKNKIVSPFWAVACFFIGAWTIGMIGLWGPTLMDGFVRYEDFQAPTDLYKQRTFAWAWIHVFQVIGAIFLTAGGVIFGLMDGIFPFGGPSGEESDEDYDSSDVCA</sequence>
<keyword evidence="3" id="KW-0418">Kinase</keyword>
<reference evidence="3 4" key="1">
    <citation type="submission" date="2016-02" db="EMBL/GenBank/DDBJ databases">
        <title>Genome analysis of coral dinoflagellate symbionts highlights evolutionary adaptations to a symbiotic lifestyle.</title>
        <authorList>
            <person name="Aranda M."/>
            <person name="Li Y."/>
            <person name="Liew Y.J."/>
            <person name="Baumgarten S."/>
            <person name="Simakov O."/>
            <person name="Wilson M."/>
            <person name="Piel J."/>
            <person name="Ashoor H."/>
            <person name="Bougouffa S."/>
            <person name="Bajic V.B."/>
            <person name="Ryu T."/>
            <person name="Ravasi T."/>
            <person name="Bayer T."/>
            <person name="Micklem G."/>
            <person name="Kim H."/>
            <person name="Bhak J."/>
            <person name="Lajeunesse T.C."/>
            <person name="Voolstra C.R."/>
        </authorList>
    </citation>
    <scope>NUCLEOTIDE SEQUENCE [LARGE SCALE GENOMIC DNA]</scope>
    <source>
        <strain evidence="3 4">CCMP2467</strain>
    </source>
</reference>
<dbReference type="EMBL" id="LSRX01000340">
    <property type="protein sequence ID" value="OLQ00078.1"/>
    <property type="molecule type" value="Genomic_DNA"/>
</dbReference>
<dbReference type="PANTHER" id="PTHR48007">
    <property type="entry name" value="LEUCINE-RICH REPEAT RECEPTOR-LIKE PROTEIN KINASE PXC1"/>
    <property type="match status" value="1"/>
</dbReference>
<dbReference type="Pfam" id="PF07714">
    <property type="entry name" value="PK_Tyr_Ser-Thr"/>
    <property type="match status" value="1"/>
</dbReference>
<keyword evidence="4" id="KW-1185">Reference proteome</keyword>
<dbReference type="Gene3D" id="1.10.510.10">
    <property type="entry name" value="Transferase(Phosphotransferase) domain 1"/>
    <property type="match status" value="1"/>
</dbReference>
<keyword evidence="1" id="KW-0812">Transmembrane</keyword>
<feature type="domain" description="Serine-threonine/tyrosine-protein kinase catalytic" evidence="2">
    <location>
        <begin position="1796"/>
        <end position="1933"/>
    </location>
</feature>
<dbReference type="SUPFAM" id="SSF56112">
    <property type="entry name" value="Protein kinase-like (PK-like)"/>
    <property type="match status" value="1"/>
</dbReference>
<organism evidence="3 4">
    <name type="scientific">Symbiodinium microadriaticum</name>
    <name type="common">Dinoflagellate</name>
    <name type="synonym">Zooxanthella microadriatica</name>
    <dbReference type="NCBI Taxonomy" id="2951"/>
    <lineage>
        <taxon>Eukaryota</taxon>
        <taxon>Sar</taxon>
        <taxon>Alveolata</taxon>
        <taxon>Dinophyceae</taxon>
        <taxon>Suessiales</taxon>
        <taxon>Symbiodiniaceae</taxon>
        <taxon>Symbiodinium</taxon>
    </lineage>
</organism>
<evidence type="ECO:0000256" key="1">
    <source>
        <dbReference type="SAM" id="Phobius"/>
    </source>
</evidence>
<feature type="transmembrane region" description="Helical" evidence="1">
    <location>
        <begin position="2163"/>
        <end position="2188"/>
    </location>
</feature>
<accession>A0A1Q9DY28</accession>
<dbReference type="InterPro" id="IPR046959">
    <property type="entry name" value="PRK1-6/SRF4-like"/>
</dbReference>
<proteinExistence type="predicted"/>
<dbReference type="Proteomes" id="UP000186817">
    <property type="component" value="Unassembled WGS sequence"/>
</dbReference>
<dbReference type="GO" id="GO:0004672">
    <property type="term" value="F:protein kinase activity"/>
    <property type="evidence" value="ECO:0007669"/>
    <property type="project" value="InterPro"/>
</dbReference>
<dbReference type="InterPro" id="IPR001245">
    <property type="entry name" value="Ser-Thr/Tyr_kinase_cat_dom"/>
</dbReference>
<keyword evidence="1" id="KW-1133">Transmembrane helix</keyword>
<feature type="transmembrane region" description="Helical" evidence="1">
    <location>
        <begin position="2246"/>
        <end position="2271"/>
    </location>
</feature>
<evidence type="ECO:0000259" key="2">
    <source>
        <dbReference type="Pfam" id="PF07714"/>
    </source>
</evidence>
<dbReference type="InterPro" id="IPR011009">
    <property type="entry name" value="Kinase-like_dom_sf"/>
</dbReference>
<feature type="transmembrane region" description="Helical" evidence="1">
    <location>
        <begin position="2058"/>
        <end position="2080"/>
    </location>
</feature>
<evidence type="ECO:0000313" key="4">
    <source>
        <dbReference type="Proteomes" id="UP000186817"/>
    </source>
</evidence>
<evidence type="ECO:0000313" key="3">
    <source>
        <dbReference type="EMBL" id="OLQ00078.1"/>
    </source>
</evidence>
<comment type="caution">
    <text evidence="3">The sequence shown here is derived from an EMBL/GenBank/DDBJ whole genome shotgun (WGS) entry which is preliminary data.</text>
</comment>
<protein>
    <submittedName>
        <fullName evidence="3">Putative LRR receptor-like serine/threonine-protein kinase</fullName>
    </submittedName>
</protein>
<dbReference type="PANTHER" id="PTHR48007:SF4">
    <property type="entry name" value="LEUCINE-RICH REPEAT RECEPTOR-LIKE PROTEIN KINASE PXC1"/>
    <property type="match status" value="1"/>
</dbReference>
<gene>
    <name evidence="3" type="ORF">AK812_SmicGene17294</name>
</gene>
<name>A0A1Q9DY28_SYMMI</name>
<feature type="transmembrane region" description="Helical" evidence="1">
    <location>
        <begin position="2123"/>
        <end position="2143"/>
    </location>
</feature>
<keyword evidence="1" id="KW-0472">Membrane</keyword>
<dbReference type="OrthoDB" id="445618at2759"/>
<keyword evidence="3" id="KW-0808">Transferase</keyword>
<feature type="transmembrane region" description="Helical" evidence="1">
    <location>
        <begin position="2200"/>
        <end position="2220"/>
    </location>
</feature>
<keyword evidence="3" id="KW-0675">Receptor</keyword>